<evidence type="ECO:0000313" key="4">
    <source>
        <dbReference type="Proteomes" id="UP000194450"/>
    </source>
</evidence>
<accession>A0A1Y6EPM3</accession>
<dbReference type="AlphaFoldDB" id="A0A1Y6EPM3"/>
<keyword evidence="1" id="KW-1133">Transmembrane helix</keyword>
<dbReference type="EMBL" id="FXWH01000001">
    <property type="protein sequence ID" value="SMQ62462.1"/>
    <property type="molecule type" value="Genomic_DNA"/>
</dbReference>
<feature type="transmembrane region" description="Helical" evidence="1">
    <location>
        <begin position="12"/>
        <end position="31"/>
    </location>
</feature>
<dbReference type="InterPro" id="IPR025746">
    <property type="entry name" value="PilX_N_dom"/>
</dbReference>
<protein>
    <submittedName>
        <fullName evidence="3">PilX N-terminal</fullName>
    </submittedName>
</protein>
<keyword evidence="4" id="KW-1185">Reference proteome</keyword>
<evidence type="ECO:0000256" key="1">
    <source>
        <dbReference type="SAM" id="Phobius"/>
    </source>
</evidence>
<dbReference type="RefSeq" id="WP_086433874.1">
    <property type="nucleotide sequence ID" value="NZ_FXWH01000001.1"/>
</dbReference>
<reference evidence="4" key="1">
    <citation type="submission" date="2017-04" db="EMBL/GenBank/DDBJ databases">
        <authorList>
            <person name="Varghese N."/>
            <person name="Submissions S."/>
        </authorList>
    </citation>
    <scope>NUCLEOTIDE SEQUENCE [LARGE SCALE GENOMIC DNA]</scope>
</reference>
<keyword evidence="1" id="KW-0472">Membrane</keyword>
<evidence type="ECO:0000313" key="3">
    <source>
        <dbReference type="EMBL" id="SMQ62462.1"/>
    </source>
</evidence>
<proteinExistence type="predicted"/>
<keyword evidence="1" id="KW-0812">Transmembrane</keyword>
<name>A0A1Y6EPM3_9GAMM</name>
<dbReference type="OrthoDB" id="6017064at2"/>
<gene>
    <name evidence="3" type="ORF">SAMN06297229_0711</name>
</gene>
<dbReference type="Proteomes" id="UP000194450">
    <property type="component" value="Unassembled WGS sequence"/>
</dbReference>
<sequence length="369" mass="39253">MQTSNRGFTTLTLTILLLAVVIVITIFTARFKLQEQRILRNYHDSREALLVAESALEQRIAQAAVMNNANSSTSTGTLAAREYELTVNSERFNGTPRGDVDLASVLARAKAAQSDTHREVTSSLVVLPVIRAYPDTPLAVKGGINVSGNFEVVANPNGGGDGVPLSIWTDGVVDVNGSGSTCGQQEFSNGECSSRPLSERGEHGIDILDQDLNFPDDLLDYLFGIPGSDWQQLRDQAAAQLTNCSDLGSQPSGLLWVSGNCDVSSNTILGSTEAPVILIVQDGDLKMNGGAEVNGLVMSYTTPEDTGGPYELTMNGGALVNGAVLANHPANLANGTLTVRFDGEVLANITNNDAFRRVSRVGGSWHDFR</sequence>
<feature type="domain" description="Type 4 fimbrial biogenesis protein PilX N-terminal" evidence="2">
    <location>
        <begin position="6"/>
        <end position="57"/>
    </location>
</feature>
<organism evidence="3 4">
    <name type="scientific">Pseudidiomarina planktonica</name>
    <dbReference type="NCBI Taxonomy" id="1323738"/>
    <lineage>
        <taxon>Bacteria</taxon>
        <taxon>Pseudomonadati</taxon>
        <taxon>Pseudomonadota</taxon>
        <taxon>Gammaproteobacteria</taxon>
        <taxon>Alteromonadales</taxon>
        <taxon>Idiomarinaceae</taxon>
        <taxon>Pseudidiomarina</taxon>
    </lineage>
</organism>
<dbReference type="Pfam" id="PF14341">
    <property type="entry name" value="PilX_N"/>
    <property type="match status" value="1"/>
</dbReference>
<evidence type="ECO:0000259" key="2">
    <source>
        <dbReference type="Pfam" id="PF14341"/>
    </source>
</evidence>